<accession>A0AAX0AV44</accession>
<gene>
    <name evidence="1" type="ORF">B0H41_000512</name>
</gene>
<reference evidence="1" key="1">
    <citation type="submission" date="2020-05" db="EMBL/GenBank/DDBJ databases">
        <authorList>
            <person name="Brown S."/>
            <person name="Huntemann M."/>
            <person name="Clum A."/>
            <person name="Spunde A."/>
            <person name="Palaniappan K."/>
            <person name="Ritter S."/>
            <person name="Mikhailova N."/>
            <person name="Chen I.-M."/>
            <person name="Stamatis D."/>
            <person name="Reddy T."/>
            <person name="O'Malley R."/>
            <person name="Daum C."/>
            <person name="Shapiro N."/>
            <person name="Ivanova N."/>
            <person name="Kyrpides N."/>
            <person name="Woyke T."/>
        </authorList>
    </citation>
    <scope>NUCLEOTIDE SEQUENCE</scope>
    <source>
        <strain evidence="1">DJ080</strain>
    </source>
</reference>
<dbReference type="Proteomes" id="UP001193748">
    <property type="component" value="Unassembled WGS sequence"/>
</dbReference>
<dbReference type="EMBL" id="JABSWW010000001">
    <property type="protein sequence ID" value="NRT86833.1"/>
    <property type="molecule type" value="Genomic_DNA"/>
</dbReference>
<proteinExistence type="predicted"/>
<sequence length="189" mass="22249">MKFHEYSFVVPIDSLLDFLCGFEDLSDAVIDSLPMCHDSIGEEVSDRSGFYGIPHDNFKQLCEVININMNYKWLEEKYYFTKRGQGNVLIFYSPLNKDEFILLDIYCGPTDQNDMIKLGVRCSSNHNEIVNHLMHYIHEEAYPKSSFIEYENNELLSLTKQENYPKPKIVITGIENKWEYEQVVEFYNL</sequence>
<name>A0AAX0AV44_CLOBE</name>
<protein>
    <submittedName>
        <fullName evidence="1">Uncharacterized protein</fullName>
    </submittedName>
</protein>
<dbReference type="RefSeq" id="WP_077843103.1">
    <property type="nucleotide sequence ID" value="NZ_JABSWK010000001.1"/>
</dbReference>
<evidence type="ECO:0000313" key="1">
    <source>
        <dbReference type="EMBL" id="NRT86833.1"/>
    </source>
</evidence>
<organism evidence="1 2">
    <name type="scientific">Clostridium beijerinckii</name>
    <name type="common">Clostridium MP</name>
    <dbReference type="NCBI Taxonomy" id="1520"/>
    <lineage>
        <taxon>Bacteria</taxon>
        <taxon>Bacillati</taxon>
        <taxon>Bacillota</taxon>
        <taxon>Clostridia</taxon>
        <taxon>Eubacteriales</taxon>
        <taxon>Clostridiaceae</taxon>
        <taxon>Clostridium</taxon>
    </lineage>
</organism>
<comment type="caution">
    <text evidence="1">The sequence shown here is derived from an EMBL/GenBank/DDBJ whole genome shotgun (WGS) entry which is preliminary data.</text>
</comment>
<dbReference type="AlphaFoldDB" id="A0AAX0AV44"/>
<reference evidence="1" key="2">
    <citation type="journal article" date="2022" name="Nat. Biotechnol.">
        <title>Carbon-negative production of acetone and isopropanol by gas fermentation at industrial pilot scale.</title>
        <authorList>
            <person name="Liew F.E."/>
            <person name="Nogle R."/>
            <person name="Abdalla T."/>
            <person name="Rasor B.J."/>
            <person name="Canter C."/>
            <person name="Jensen R.O."/>
            <person name="Wang L."/>
            <person name="Strutz J."/>
            <person name="Chirania P."/>
            <person name="De Tissera S."/>
            <person name="Mueller A.P."/>
            <person name="Ruan Z."/>
            <person name="Gao A."/>
            <person name="Tran L."/>
            <person name="Engle N.L."/>
            <person name="Bromley J.C."/>
            <person name="Daniell J."/>
            <person name="Conrado R."/>
            <person name="Tschaplinski T.J."/>
            <person name="Giannone R.J."/>
            <person name="Hettich R.L."/>
            <person name="Karim A.S."/>
            <person name="Simpson S.D."/>
            <person name="Brown S.D."/>
            <person name="Leang C."/>
            <person name="Jewett M.C."/>
            <person name="Kopke M."/>
        </authorList>
    </citation>
    <scope>NUCLEOTIDE SEQUENCE</scope>
    <source>
        <strain evidence="1">DJ080</strain>
    </source>
</reference>
<evidence type="ECO:0000313" key="2">
    <source>
        <dbReference type="Proteomes" id="UP001193748"/>
    </source>
</evidence>